<protein>
    <submittedName>
        <fullName evidence="1">Uncharacterized protein</fullName>
    </submittedName>
</protein>
<reference evidence="2" key="1">
    <citation type="submission" date="2016-01" db="EMBL/GenBank/DDBJ databases">
        <authorList>
            <person name="Mitreva M."/>
            <person name="Pepin K.H."/>
            <person name="Mihindukulasuriya K.A."/>
            <person name="Fulton R."/>
            <person name="Fronick C."/>
            <person name="O'Laughlin M."/>
            <person name="Miner T."/>
            <person name="Herter B."/>
            <person name="Rosa B.A."/>
            <person name="Cordes M."/>
            <person name="Tomlinson C."/>
            <person name="Wollam A."/>
            <person name="Palsikar V.B."/>
            <person name="Mardis E.R."/>
            <person name="Wilson R.K."/>
        </authorList>
    </citation>
    <scope>NUCLEOTIDE SEQUENCE [LARGE SCALE GENOMIC DNA]</scope>
    <source>
        <strain evidence="2">GED7749B</strain>
    </source>
</reference>
<dbReference type="EMBL" id="LRPN01000161">
    <property type="protein sequence ID" value="KWZ77846.1"/>
    <property type="molecule type" value="Genomic_DNA"/>
</dbReference>
<proteinExistence type="predicted"/>
<dbReference type="AlphaFoldDB" id="A0A133KE71"/>
<comment type="caution">
    <text evidence="1">The sequence shown here is derived from an EMBL/GenBank/DDBJ whole genome shotgun (WGS) entry which is preliminary data.</text>
</comment>
<accession>A0A133KE71</accession>
<dbReference type="Proteomes" id="UP000070376">
    <property type="component" value="Unassembled WGS sequence"/>
</dbReference>
<dbReference type="PATRIC" id="fig|1398.22.peg.3155"/>
<name>A0A133KE71_HEYCO</name>
<evidence type="ECO:0000313" key="1">
    <source>
        <dbReference type="EMBL" id="KWZ77846.1"/>
    </source>
</evidence>
<gene>
    <name evidence="1" type="ORF">HMPREF3213_03151</name>
</gene>
<sequence length="41" mass="4584">MSFINPMKDILMCGGTRFVLHYLDEGHFHGLGPAFCPSSTR</sequence>
<evidence type="ECO:0000313" key="2">
    <source>
        <dbReference type="Proteomes" id="UP000070376"/>
    </source>
</evidence>
<organism evidence="1 2">
    <name type="scientific">Heyndrickxia coagulans</name>
    <name type="common">Weizmannia coagulans</name>
    <dbReference type="NCBI Taxonomy" id="1398"/>
    <lineage>
        <taxon>Bacteria</taxon>
        <taxon>Bacillati</taxon>
        <taxon>Bacillota</taxon>
        <taxon>Bacilli</taxon>
        <taxon>Bacillales</taxon>
        <taxon>Bacillaceae</taxon>
        <taxon>Heyndrickxia</taxon>
    </lineage>
</organism>